<feature type="transmembrane region" description="Helical" evidence="1">
    <location>
        <begin position="205"/>
        <end position="227"/>
    </location>
</feature>
<feature type="transmembrane region" description="Helical" evidence="1">
    <location>
        <begin position="140"/>
        <end position="160"/>
    </location>
</feature>
<dbReference type="PANTHER" id="PTHR34821">
    <property type="entry name" value="INNER MEMBRANE PROTEIN YDCZ"/>
    <property type="match status" value="1"/>
</dbReference>
<keyword evidence="1" id="KW-0812">Transmembrane</keyword>
<gene>
    <name evidence="2" type="ORF">UFOPK2809_00927</name>
    <name evidence="3" type="ORF">UFOPK3425_00395</name>
</gene>
<keyword evidence="1" id="KW-0472">Membrane</keyword>
<feature type="transmembrane region" description="Helical" evidence="1">
    <location>
        <begin position="12"/>
        <end position="31"/>
    </location>
</feature>
<protein>
    <submittedName>
        <fullName evidence="2">Unannotated protein</fullName>
    </submittedName>
</protein>
<keyword evidence="1" id="KW-1133">Transmembrane helix</keyword>
<name>A0A6J6TW52_9ZZZZ</name>
<proteinExistence type="predicted"/>
<feature type="transmembrane region" description="Helical" evidence="1">
    <location>
        <begin position="43"/>
        <end position="63"/>
    </location>
</feature>
<dbReference type="GO" id="GO:0005886">
    <property type="term" value="C:plasma membrane"/>
    <property type="evidence" value="ECO:0007669"/>
    <property type="project" value="TreeGrafter"/>
</dbReference>
<feature type="transmembrane region" description="Helical" evidence="1">
    <location>
        <begin position="266"/>
        <end position="287"/>
    </location>
</feature>
<dbReference type="PANTHER" id="PTHR34821:SF2">
    <property type="entry name" value="INNER MEMBRANE PROTEIN YDCZ"/>
    <property type="match status" value="1"/>
</dbReference>
<feature type="transmembrane region" description="Helical" evidence="1">
    <location>
        <begin position="293"/>
        <end position="311"/>
    </location>
</feature>
<accession>A0A6J6TW52</accession>
<evidence type="ECO:0000313" key="3">
    <source>
        <dbReference type="EMBL" id="CAB4866193.1"/>
    </source>
</evidence>
<evidence type="ECO:0000313" key="2">
    <source>
        <dbReference type="EMBL" id="CAB4751831.1"/>
    </source>
</evidence>
<feature type="transmembrane region" description="Helical" evidence="1">
    <location>
        <begin position="166"/>
        <end position="184"/>
    </location>
</feature>
<dbReference type="InterPro" id="IPR006750">
    <property type="entry name" value="YdcZ"/>
</dbReference>
<evidence type="ECO:0000256" key="1">
    <source>
        <dbReference type="SAM" id="Phobius"/>
    </source>
</evidence>
<dbReference type="Pfam" id="PF04657">
    <property type="entry name" value="DMT_YdcZ"/>
    <property type="match status" value="2"/>
</dbReference>
<feature type="transmembrane region" description="Helical" evidence="1">
    <location>
        <begin position="83"/>
        <end position="101"/>
    </location>
</feature>
<dbReference type="EMBL" id="CAEZZA010000122">
    <property type="protein sequence ID" value="CAB4751831.1"/>
    <property type="molecule type" value="Genomic_DNA"/>
</dbReference>
<reference evidence="2" key="1">
    <citation type="submission" date="2020-05" db="EMBL/GenBank/DDBJ databases">
        <authorList>
            <person name="Chiriac C."/>
            <person name="Salcher M."/>
            <person name="Ghai R."/>
            <person name="Kavagutti S V."/>
        </authorList>
    </citation>
    <scope>NUCLEOTIDE SEQUENCE</scope>
</reference>
<feature type="transmembrane region" description="Helical" evidence="1">
    <location>
        <begin position="239"/>
        <end position="259"/>
    </location>
</feature>
<organism evidence="2">
    <name type="scientific">freshwater metagenome</name>
    <dbReference type="NCBI Taxonomy" id="449393"/>
    <lineage>
        <taxon>unclassified sequences</taxon>
        <taxon>metagenomes</taxon>
        <taxon>ecological metagenomes</taxon>
    </lineage>
</organism>
<sequence length="315" mass="32653">MLGTVRRQNPKLFASLLAGCFGIGVALEARINGELSAHVGTGIFPAWLETITALLLASLLVAFHRPTREALLRIRREVSTGSLPAFTLVGGVFGAIFLTTQSVTVPIVGVAVFAVGIIAGQTTGSLIIDRLGIGASGIHLITWQRATAGVLAVLAVVVGIANQFQAVGGIVWGALFAFIAGFIVTPQQAINGRVAIAGRSPFALAFVNFLGGAIVMTGVSLCGLLFANLRFNDVWGAPWWAYVGGLFGFLLVSAAAWVVPVLGVFVFTLISVLGSIGAALLFDLLLPINGNQVGWNLVVSAAIILLAIAIARRGS</sequence>
<dbReference type="AlphaFoldDB" id="A0A6J6TW52"/>
<feature type="transmembrane region" description="Helical" evidence="1">
    <location>
        <begin position="107"/>
        <end position="128"/>
    </location>
</feature>
<dbReference type="EMBL" id="CAFBLV010000053">
    <property type="protein sequence ID" value="CAB4866193.1"/>
    <property type="molecule type" value="Genomic_DNA"/>
</dbReference>